<dbReference type="Pfam" id="PF12399">
    <property type="entry name" value="BCA_ABC_TP_C"/>
    <property type="match status" value="1"/>
</dbReference>
<dbReference type="InterPro" id="IPR032823">
    <property type="entry name" value="BCA_ABC_TP_C"/>
</dbReference>
<dbReference type="CDD" id="cd03219">
    <property type="entry name" value="ABC_Mj1267_LivG_branched"/>
    <property type="match status" value="1"/>
</dbReference>
<dbReference type="GO" id="GO:0005524">
    <property type="term" value="F:ATP binding"/>
    <property type="evidence" value="ECO:0007669"/>
    <property type="project" value="UniProtKB-KW"/>
</dbReference>
<organism evidence="5 6">
    <name type="scientific">Deinococcus yavapaiensis KR-236</name>
    <dbReference type="NCBI Taxonomy" id="694435"/>
    <lineage>
        <taxon>Bacteria</taxon>
        <taxon>Thermotogati</taxon>
        <taxon>Deinococcota</taxon>
        <taxon>Deinococci</taxon>
        <taxon>Deinococcales</taxon>
        <taxon>Deinococcaceae</taxon>
        <taxon>Deinococcus</taxon>
    </lineage>
</organism>
<keyword evidence="1" id="KW-0813">Transport</keyword>
<evidence type="ECO:0000256" key="3">
    <source>
        <dbReference type="ARBA" id="ARBA00022840"/>
    </source>
</evidence>
<comment type="caution">
    <text evidence="5">The sequence shown here is derived from an EMBL/GenBank/DDBJ whole genome shotgun (WGS) entry which is preliminary data.</text>
</comment>
<dbReference type="InterPro" id="IPR003593">
    <property type="entry name" value="AAA+_ATPase"/>
</dbReference>
<dbReference type="GO" id="GO:0015188">
    <property type="term" value="F:L-isoleucine transmembrane transporter activity"/>
    <property type="evidence" value="ECO:0007669"/>
    <property type="project" value="TreeGrafter"/>
</dbReference>
<dbReference type="PROSITE" id="PS50893">
    <property type="entry name" value="ABC_TRANSPORTER_2"/>
    <property type="match status" value="1"/>
</dbReference>
<dbReference type="GO" id="GO:0015192">
    <property type="term" value="F:L-phenylalanine transmembrane transporter activity"/>
    <property type="evidence" value="ECO:0007669"/>
    <property type="project" value="TreeGrafter"/>
</dbReference>
<dbReference type="GO" id="GO:0015808">
    <property type="term" value="P:L-alanine transport"/>
    <property type="evidence" value="ECO:0007669"/>
    <property type="project" value="TreeGrafter"/>
</dbReference>
<dbReference type="SUPFAM" id="SSF52540">
    <property type="entry name" value="P-loop containing nucleoside triphosphate hydrolases"/>
    <property type="match status" value="1"/>
</dbReference>
<dbReference type="GO" id="GO:0042941">
    <property type="term" value="P:D-alanine transmembrane transport"/>
    <property type="evidence" value="ECO:0007669"/>
    <property type="project" value="TreeGrafter"/>
</dbReference>
<dbReference type="EMBL" id="QJSX01000006">
    <property type="protein sequence ID" value="PYE54141.1"/>
    <property type="molecule type" value="Genomic_DNA"/>
</dbReference>
<name>A0A318S753_9DEIO</name>
<dbReference type="GO" id="GO:1903806">
    <property type="term" value="P:L-isoleucine import across plasma membrane"/>
    <property type="evidence" value="ECO:0007669"/>
    <property type="project" value="TreeGrafter"/>
</dbReference>
<dbReference type="InterPro" id="IPR027417">
    <property type="entry name" value="P-loop_NTPase"/>
</dbReference>
<dbReference type="SMART" id="SM00382">
    <property type="entry name" value="AAA"/>
    <property type="match status" value="1"/>
</dbReference>
<dbReference type="GO" id="GO:0005886">
    <property type="term" value="C:plasma membrane"/>
    <property type="evidence" value="ECO:0007669"/>
    <property type="project" value="TreeGrafter"/>
</dbReference>
<dbReference type="GO" id="GO:0005304">
    <property type="term" value="F:L-valine transmembrane transporter activity"/>
    <property type="evidence" value="ECO:0007669"/>
    <property type="project" value="TreeGrafter"/>
</dbReference>
<accession>A0A318S753</accession>
<dbReference type="InterPro" id="IPR003439">
    <property type="entry name" value="ABC_transporter-like_ATP-bd"/>
</dbReference>
<evidence type="ECO:0000259" key="4">
    <source>
        <dbReference type="PROSITE" id="PS50893"/>
    </source>
</evidence>
<sequence>MTSSPNTDLLQVENLGIAFGGLQAVSGVNYRVTPNAINAVIGPNGAGKSTFFNLLSGFYKPTSGRILWRGQDVTRVPAHEMAKLGIARTFQTTSLFKELPIIENVLLGTRLRGRSGVWDAILRTSRLKREENEARERASWALDFVGLGPNDPRPVAMLTQEAQKRVSIAIALATNPNLVLLDEPAAGINPEETAGLTRLIRKMTEHGLTVLLIEHKMNMIMNLANHIMVLHHGQKIAEGTPQEVQGDPAVISAYLGGGSRA</sequence>
<protein>
    <submittedName>
        <fullName evidence="5">Amino acid/amide ABC transporter ATP-binding protein 1 (HAAT family)</fullName>
    </submittedName>
</protein>
<proteinExistence type="predicted"/>
<evidence type="ECO:0000313" key="5">
    <source>
        <dbReference type="EMBL" id="PYE54141.1"/>
    </source>
</evidence>
<dbReference type="AlphaFoldDB" id="A0A318S753"/>
<evidence type="ECO:0000256" key="2">
    <source>
        <dbReference type="ARBA" id="ARBA00022741"/>
    </source>
</evidence>
<keyword evidence="2" id="KW-0547">Nucleotide-binding</keyword>
<dbReference type="InterPro" id="IPR051120">
    <property type="entry name" value="ABC_AA/LPS_Transport"/>
</dbReference>
<feature type="domain" description="ABC transporter" evidence="4">
    <location>
        <begin position="10"/>
        <end position="257"/>
    </location>
</feature>
<evidence type="ECO:0000313" key="6">
    <source>
        <dbReference type="Proteomes" id="UP000248326"/>
    </source>
</evidence>
<dbReference type="PANTHER" id="PTHR45772:SF7">
    <property type="entry name" value="AMINO ACID ABC TRANSPORTER ATP-BINDING PROTEIN"/>
    <property type="match status" value="1"/>
</dbReference>
<keyword evidence="3 5" id="KW-0067">ATP-binding</keyword>
<dbReference type="Gene3D" id="3.40.50.300">
    <property type="entry name" value="P-loop containing nucleotide triphosphate hydrolases"/>
    <property type="match status" value="1"/>
</dbReference>
<gene>
    <name evidence="5" type="ORF">DES52_106106</name>
</gene>
<dbReference type="GO" id="GO:0016887">
    <property type="term" value="F:ATP hydrolysis activity"/>
    <property type="evidence" value="ECO:0007669"/>
    <property type="project" value="InterPro"/>
</dbReference>
<dbReference type="Pfam" id="PF00005">
    <property type="entry name" value="ABC_tran"/>
    <property type="match status" value="1"/>
</dbReference>
<reference evidence="5 6" key="1">
    <citation type="submission" date="2018-06" db="EMBL/GenBank/DDBJ databases">
        <title>Genomic Encyclopedia of Type Strains, Phase IV (KMG-IV): sequencing the most valuable type-strain genomes for metagenomic binning, comparative biology and taxonomic classification.</title>
        <authorList>
            <person name="Goeker M."/>
        </authorList>
    </citation>
    <scope>NUCLEOTIDE SEQUENCE [LARGE SCALE GENOMIC DNA]</scope>
    <source>
        <strain evidence="5 6">DSM 18048</strain>
    </source>
</reference>
<dbReference type="RefSeq" id="WP_170130976.1">
    <property type="nucleotide sequence ID" value="NZ_QJSX01000006.1"/>
</dbReference>
<dbReference type="FunFam" id="3.40.50.300:FF:000421">
    <property type="entry name" value="Branched-chain amino acid ABC transporter ATP-binding protein"/>
    <property type="match status" value="1"/>
</dbReference>
<dbReference type="Proteomes" id="UP000248326">
    <property type="component" value="Unassembled WGS sequence"/>
</dbReference>
<dbReference type="GO" id="GO:1903805">
    <property type="term" value="P:L-valine import across plasma membrane"/>
    <property type="evidence" value="ECO:0007669"/>
    <property type="project" value="TreeGrafter"/>
</dbReference>
<evidence type="ECO:0000256" key="1">
    <source>
        <dbReference type="ARBA" id="ARBA00022448"/>
    </source>
</evidence>
<dbReference type="PANTHER" id="PTHR45772">
    <property type="entry name" value="CONSERVED COMPONENT OF ABC TRANSPORTER FOR NATURAL AMINO ACIDS-RELATED"/>
    <property type="match status" value="1"/>
</dbReference>
<keyword evidence="6" id="KW-1185">Reference proteome</keyword>